<evidence type="ECO:0000313" key="1">
    <source>
        <dbReference type="EMBL" id="NCN64825.1"/>
    </source>
</evidence>
<dbReference type="InterPro" id="IPR009080">
    <property type="entry name" value="tRNAsynth_Ia_anticodon-bd"/>
</dbReference>
<dbReference type="SUPFAM" id="SSF47323">
    <property type="entry name" value="Anticodon-binding domain of a subclass of class I aminoacyl-tRNA synthetases"/>
    <property type="match status" value="1"/>
</dbReference>
<proteinExistence type="predicted"/>
<comment type="caution">
    <text evidence="1">The sequence shown here is derived from an EMBL/GenBank/DDBJ whole genome shotgun (WGS) entry which is preliminary data.</text>
</comment>
<accession>A0A8J7YYT8</accession>
<dbReference type="Proteomes" id="UP000738826">
    <property type="component" value="Unassembled WGS sequence"/>
</dbReference>
<gene>
    <name evidence="2" type="ORF">GW779_00560</name>
    <name evidence="1" type="ORF">GW910_01940</name>
</gene>
<dbReference type="Proteomes" id="UP000768163">
    <property type="component" value="Unassembled WGS sequence"/>
</dbReference>
<evidence type="ECO:0000313" key="3">
    <source>
        <dbReference type="Proteomes" id="UP000768163"/>
    </source>
</evidence>
<dbReference type="EMBL" id="JAACQH010000009">
    <property type="protein sequence ID" value="NCS90906.1"/>
    <property type="molecule type" value="Genomic_DNA"/>
</dbReference>
<dbReference type="EMBL" id="JAACVF010000045">
    <property type="protein sequence ID" value="NCN64825.1"/>
    <property type="molecule type" value="Genomic_DNA"/>
</dbReference>
<evidence type="ECO:0000313" key="2">
    <source>
        <dbReference type="EMBL" id="NCS90906.1"/>
    </source>
</evidence>
<reference evidence="1" key="1">
    <citation type="submission" date="2019-11" db="EMBL/GenBank/DDBJ databases">
        <title>Lipid analysis of CO2-rich subsurface aquifers suggests an autotrophy-based deep biosphere with lysolipids enriched in CPR bacteria.</title>
        <authorList>
            <person name="Probst A.J."/>
            <person name="Elling F.J."/>
            <person name="Castelle C.J."/>
            <person name="Zhu Q."/>
            <person name="Elvert M."/>
            <person name="Birarda G."/>
            <person name="Holman H.-Y."/>
            <person name="Lane K.R."/>
            <person name="Ladd B."/>
            <person name="Ryan M.C."/>
            <person name="Woyke T."/>
            <person name="Hinrichs K.-U."/>
            <person name="Banfield J.F."/>
        </authorList>
    </citation>
    <scope>NUCLEOTIDE SEQUENCE</scope>
    <source>
        <strain evidence="1">CG_2015-01_33_1645</strain>
        <strain evidence="2">CG_2015-04_33_537</strain>
    </source>
</reference>
<dbReference type="AlphaFoldDB" id="A0A8J7YYT8"/>
<dbReference type="GO" id="GO:0005524">
    <property type="term" value="F:ATP binding"/>
    <property type="evidence" value="ECO:0007669"/>
    <property type="project" value="InterPro"/>
</dbReference>
<protein>
    <submittedName>
        <fullName evidence="1">Uncharacterized protein</fullName>
    </submittedName>
</protein>
<dbReference type="Gene3D" id="1.10.730.10">
    <property type="entry name" value="Isoleucyl-tRNA Synthetase, Domain 1"/>
    <property type="match status" value="1"/>
</dbReference>
<organism evidence="1 3">
    <name type="scientific">Candidatus Altarchaeum hamiconexum</name>
    <dbReference type="NCBI Taxonomy" id="1803513"/>
    <lineage>
        <taxon>Archaea</taxon>
        <taxon>Candidatus Altarchaeota</taxon>
        <taxon>Candidatus Altiarchaeia</taxon>
        <taxon>Candidatus Altarchaeales</taxon>
        <taxon>Candidatus Altarchaeaceae</taxon>
        <taxon>Candidatus Altarchaeum</taxon>
    </lineage>
</organism>
<name>A0A8J7YYT8_9ARCH</name>
<dbReference type="GO" id="GO:0004812">
    <property type="term" value="F:aminoacyl-tRNA ligase activity"/>
    <property type="evidence" value="ECO:0007669"/>
    <property type="project" value="InterPro"/>
</dbReference>
<sequence>METACYIQYAYVRICRIIEKSNISEEEIRKFNVSYQNVDEIELNLTKNL</sequence>
<dbReference type="GO" id="GO:0006418">
    <property type="term" value="P:tRNA aminoacylation for protein translation"/>
    <property type="evidence" value="ECO:0007669"/>
    <property type="project" value="InterPro"/>
</dbReference>